<dbReference type="Pfam" id="PF18158">
    <property type="entry name" value="AidB_N"/>
    <property type="match status" value="1"/>
</dbReference>
<evidence type="ECO:0000256" key="1">
    <source>
        <dbReference type="ARBA" id="ARBA00001974"/>
    </source>
</evidence>
<dbReference type="PANTHER" id="PTHR42707:SF2">
    <property type="entry name" value="ACD11 DEHYDROGENASE"/>
    <property type="match status" value="1"/>
</dbReference>
<dbReference type="InterPro" id="IPR006089">
    <property type="entry name" value="Acyl-CoA_DH_CS"/>
</dbReference>
<feature type="domain" description="Acyl-CoA dehydrogenase/oxidase C-terminal" evidence="6">
    <location>
        <begin position="273"/>
        <end position="424"/>
    </location>
</feature>
<evidence type="ECO:0000256" key="4">
    <source>
        <dbReference type="ARBA" id="ARBA00022827"/>
    </source>
</evidence>
<dbReference type="InterPro" id="IPR041504">
    <property type="entry name" value="AidB_N"/>
</dbReference>
<dbReference type="EMBL" id="CP065425">
    <property type="protein sequence ID" value="QQZ08799.1"/>
    <property type="molecule type" value="Genomic_DNA"/>
</dbReference>
<evidence type="ECO:0000313" key="10">
    <source>
        <dbReference type="Proteomes" id="UP000595691"/>
    </source>
</evidence>
<proteinExistence type="inferred from homology"/>
<reference evidence="9 10" key="1">
    <citation type="submission" date="2020-11" db="EMBL/GenBank/DDBJ databases">
        <title>Taxonomic evaluation of the Bacillus sporothermodurans group of bacteria based on whole genome sequences.</title>
        <authorList>
            <person name="Fiedler G."/>
            <person name="Herbstmann A.-D."/>
            <person name="Doll E."/>
            <person name="Wenning M."/>
            <person name="Brinks E."/>
            <person name="Kabisch J."/>
            <person name="Breitenwieser F."/>
            <person name="Lappann M."/>
            <person name="Boehnlein C."/>
            <person name="Franz C."/>
        </authorList>
    </citation>
    <scope>NUCLEOTIDE SEQUENCE [LARGE SCALE GENOMIC DNA]</scope>
    <source>
        <strain evidence="9 10">JCM 19841</strain>
    </source>
</reference>
<dbReference type="SUPFAM" id="SSF47203">
    <property type="entry name" value="Acyl-CoA dehydrogenase C-terminal domain-like"/>
    <property type="match status" value="1"/>
</dbReference>
<dbReference type="SUPFAM" id="SSF56645">
    <property type="entry name" value="Acyl-CoA dehydrogenase NM domain-like"/>
    <property type="match status" value="1"/>
</dbReference>
<dbReference type="InterPro" id="IPR009100">
    <property type="entry name" value="AcylCoA_DH/oxidase_NM_dom_sf"/>
</dbReference>
<dbReference type="PANTHER" id="PTHR42707">
    <property type="entry name" value="ACYL-COA DEHYDROGENASE"/>
    <property type="match status" value="1"/>
</dbReference>
<sequence>MNFFQEDPNLKQILKKYMDHDFYAWAEQELYEFGELCGTEIDERAVHTDREGQPKLIKYNRLGEELSKVWVNEGYKKTVEQVYGKGIVGYVHKEIPELGRKGSYVYSMAQGYLLSHAEPGFYCPVTLTQATAYLVDKYGDEALKQKYLPHIISTGDTELYEGATFLTERQGGSDVGANETKAVSDGNHYRLYGEKYFASNAGACGVAMVLARREHAQHGTKGLSLFLVPWFTEDGRLNGINIRRLKDKLGVRAVPSAEVVFDGAKGYLVGNPNKGFYYMMEALNLSRICNAVASIGIMKRALIEAKSYALARITFGHQLIHLPMVKETLGKMTVKQEVETSAVFHLVHSFDKTNESEHDQVMNRLLIALLKMESAEQAIHFAHEAIEMHGGNGFIEDFVTPRLLRDAQVLTVWEGTANILGLEVLRLMKKYDVHRLFVRSMRERLNKLSTDLSTFLLKKLNQLEADCEYLLTLEEDVQTFNCKRIAKQMTKVFESVVALEDANEGDTRKRLVAELFFELEWENSYKVDTGLKYVKEYKKLLFLEKDYVKQ</sequence>
<dbReference type="Proteomes" id="UP000595691">
    <property type="component" value="Chromosome"/>
</dbReference>
<comment type="similarity">
    <text evidence="2 5">Belongs to the acyl-CoA dehydrogenase family.</text>
</comment>
<keyword evidence="5" id="KW-0560">Oxidoreductase</keyword>
<dbReference type="InterPro" id="IPR009075">
    <property type="entry name" value="AcylCo_DH/oxidase_C"/>
</dbReference>
<evidence type="ECO:0000259" key="8">
    <source>
        <dbReference type="Pfam" id="PF18158"/>
    </source>
</evidence>
<dbReference type="InterPro" id="IPR052904">
    <property type="entry name" value="Acyl-CoA_dehydrogenase-like"/>
</dbReference>
<dbReference type="Gene3D" id="2.40.110.20">
    <property type="match status" value="1"/>
</dbReference>
<evidence type="ECO:0000256" key="2">
    <source>
        <dbReference type="ARBA" id="ARBA00009347"/>
    </source>
</evidence>
<dbReference type="Pfam" id="PF02770">
    <property type="entry name" value="Acyl-CoA_dh_M"/>
    <property type="match status" value="1"/>
</dbReference>
<dbReference type="PROSITE" id="PS00073">
    <property type="entry name" value="ACYL_COA_DH_2"/>
    <property type="match status" value="1"/>
</dbReference>
<dbReference type="Pfam" id="PF00441">
    <property type="entry name" value="Acyl-CoA_dh_1"/>
    <property type="match status" value="1"/>
</dbReference>
<feature type="domain" description="Acyl-CoA oxidase/dehydrogenase middle" evidence="7">
    <location>
        <begin position="163"/>
        <end position="263"/>
    </location>
</feature>
<evidence type="ECO:0000256" key="5">
    <source>
        <dbReference type="RuleBase" id="RU362125"/>
    </source>
</evidence>
<dbReference type="InterPro" id="IPR036250">
    <property type="entry name" value="AcylCo_DH-like_C"/>
</dbReference>
<feature type="domain" description="Adaptive response protein AidB N-terminal" evidence="8">
    <location>
        <begin position="2"/>
        <end position="153"/>
    </location>
</feature>
<keyword evidence="10" id="KW-1185">Reference proteome</keyword>
<protein>
    <submittedName>
        <fullName evidence="9">Acyl-CoA dehydrogenase family protein</fullName>
    </submittedName>
</protein>
<evidence type="ECO:0000313" key="9">
    <source>
        <dbReference type="EMBL" id="QQZ08799.1"/>
    </source>
</evidence>
<evidence type="ECO:0000256" key="3">
    <source>
        <dbReference type="ARBA" id="ARBA00022630"/>
    </source>
</evidence>
<gene>
    <name evidence="9" type="ORF">I5776_17485</name>
</gene>
<organism evidence="9 10">
    <name type="scientific">Heyndrickxia vini</name>
    <dbReference type="NCBI Taxonomy" id="1476025"/>
    <lineage>
        <taxon>Bacteria</taxon>
        <taxon>Bacillati</taxon>
        <taxon>Bacillota</taxon>
        <taxon>Bacilli</taxon>
        <taxon>Bacillales</taxon>
        <taxon>Bacillaceae</taxon>
        <taxon>Heyndrickxia</taxon>
    </lineage>
</organism>
<dbReference type="Gene3D" id="1.20.140.10">
    <property type="entry name" value="Butyryl-CoA Dehydrogenase, subunit A, domain 3"/>
    <property type="match status" value="1"/>
</dbReference>
<keyword evidence="3 5" id="KW-0285">Flavoprotein</keyword>
<dbReference type="InterPro" id="IPR006091">
    <property type="entry name" value="Acyl-CoA_Oxase/DH_mid-dom"/>
</dbReference>
<evidence type="ECO:0000259" key="6">
    <source>
        <dbReference type="Pfam" id="PF00441"/>
    </source>
</evidence>
<dbReference type="RefSeq" id="WP_202777631.1">
    <property type="nucleotide sequence ID" value="NZ_CP065425.1"/>
</dbReference>
<keyword evidence="4 5" id="KW-0274">FAD</keyword>
<accession>A0ABX7DZ89</accession>
<name>A0ABX7DZ89_9BACI</name>
<evidence type="ECO:0000259" key="7">
    <source>
        <dbReference type="Pfam" id="PF02770"/>
    </source>
</evidence>
<comment type="cofactor">
    <cofactor evidence="1 5">
        <name>FAD</name>
        <dbReference type="ChEBI" id="CHEBI:57692"/>
    </cofactor>
</comment>